<dbReference type="PANTHER" id="PTHR37507:SF2">
    <property type="entry name" value="SPORULATION PROTEIN YDCC"/>
    <property type="match status" value="1"/>
</dbReference>
<dbReference type="OrthoDB" id="137725at2157"/>
<feature type="domain" description="Uncharacterized protein TP-0789" evidence="2">
    <location>
        <begin position="75"/>
        <end position="187"/>
    </location>
</feature>
<evidence type="ECO:0000259" key="2">
    <source>
        <dbReference type="Pfam" id="PF17131"/>
    </source>
</evidence>
<dbReference type="InterPro" id="IPR052944">
    <property type="entry name" value="Sporulation_related"/>
</dbReference>
<keyword evidence="4" id="KW-1185">Reference proteome</keyword>
<gene>
    <name evidence="3" type="ORF">MettiDRAFT_2674</name>
</gene>
<keyword evidence="3" id="KW-0449">Lipoprotein</keyword>
<dbReference type="Pfam" id="PF14285">
    <property type="entry name" value="DUF4367"/>
    <property type="match status" value="1"/>
</dbReference>
<name>W9DU85_METTI</name>
<dbReference type="AlphaFoldDB" id="W9DU85"/>
<feature type="domain" description="DUF4367" evidence="1">
    <location>
        <begin position="250"/>
        <end position="358"/>
    </location>
</feature>
<dbReference type="STRING" id="1090322.MettiDRAFT_2674"/>
<dbReference type="Gene3D" id="2.50.20.10">
    <property type="entry name" value="Lipoprotein localisation LolA/LolB/LppX"/>
    <property type="match status" value="1"/>
</dbReference>
<sequence>MKMRFKILFVLLLVSTVLFNSGCIGEDFTADQIAEKMQKKQAGIEDMSATVHMTMTNEAGTQEMEYETLQKMPDKTKSVVVYPEEMAGQVTVSDGEKMWIYYPDANKVTIMTMPEISDDFEVDYTSIIGDLLNETDASLVGTENVDGRDTFILMLVPKDEEDSLHASDMKVWVDDETWTPLKIEMGTEDTYQITVEYRNFEINTGISDDEFEFEIPEGAEVTEIDNFDDMLPVSMTIEEARNLSDYEITTPSYLPEGYELNNVMFSNTSISADIDESVTLMYSYDDNGIIITEIFYNGEIDQNSIMLESETVSVNGEEADLYSMYDNSLMLQWKHDNAMLTLSASLDRNEIIQIAESME</sequence>
<dbReference type="Pfam" id="PF17131">
    <property type="entry name" value="LolA_like"/>
    <property type="match status" value="1"/>
</dbReference>
<dbReference type="EMBL" id="AZAJ01000001">
    <property type="protein sequence ID" value="ETA69180.1"/>
    <property type="molecule type" value="Genomic_DNA"/>
</dbReference>
<dbReference type="InterPro" id="IPR029046">
    <property type="entry name" value="LolA/LolB/LppX"/>
</dbReference>
<dbReference type="SUPFAM" id="SSF89392">
    <property type="entry name" value="Prokaryotic lipoproteins and lipoprotein localization factors"/>
    <property type="match status" value="1"/>
</dbReference>
<reference evidence="3 4" key="1">
    <citation type="submission" date="2013-08" db="EMBL/GenBank/DDBJ databases">
        <authorList>
            <consortium name="DOE Joint Genome Institute"/>
            <person name="Eisen J."/>
            <person name="Huntemann M."/>
            <person name="Han J."/>
            <person name="Chen A."/>
            <person name="Kyrpides N."/>
            <person name="Mavromatis K."/>
            <person name="Markowitz V."/>
            <person name="Palaniappan K."/>
            <person name="Ivanova N."/>
            <person name="Schaumberg A."/>
            <person name="Pati A."/>
            <person name="Liolios K."/>
            <person name="Nordberg H.P."/>
            <person name="Cantor M.N."/>
            <person name="Hua S.X."/>
            <person name="Woyke T."/>
        </authorList>
    </citation>
    <scope>NUCLEOTIDE SEQUENCE [LARGE SCALE GENOMIC DNA]</scope>
    <source>
        <strain evidence="3 4">DSM 2278</strain>
    </source>
</reference>
<dbReference type="InterPro" id="IPR033399">
    <property type="entry name" value="TP_0789-like"/>
</dbReference>
<dbReference type="PANTHER" id="PTHR37507">
    <property type="entry name" value="SPORULATION PROTEIN YDCC"/>
    <property type="match status" value="1"/>
</dbReference>
<protein>
    <submittedName>
        <fullName evidence="3">Outer membrane lipoprotein-sorting protein</fullName>
    </submittedName>
</protein>
<evidence type="ECO:0000259" key="1">
    <source>
        <dbReference type="Pfam" id="PF14285"/>
    </source>
</evidence>
<evidence type="ECO:0000313" key="4">
    <source>
        <dbReference type="Proteomes" id="UP000019483"/>
    </source>
</evidence>
<accession>W9DU85</accession>
<organism evidence="3 4">
    <name type="scientific">Methanolobus tindarius DSM 2278</name>
    <dbReference type="NCBI Taxonomy" id="1090322"/>
    <lineage>
        <taxon>Archaea</taxon>
        <taxon>Methanobacteriati</taxon>
        <taxon>Methanobacteriota</taxon>
        <taxon>Stenosarchaea group</taxon>
        <taxon>Methanomicrobia</taxon>
        <taxon>Methanosarcinales</taxon>
        <taxon>Methanosarcinaceae</taxon>
        <taxon>Methanolobus</taxon>
    </lineage>
</organism>
<proteinExistence type="predicted"/>
<dbReference type="CDD" id="cd16329">
    <property type="entry name" value="LolA_like"/>
    <property type="match status" value="1"/>
</dbReference>
<comment type="caution">
    <text evidence="3">The sequence shown here is derived from an EMBL/GenBank/DDBJ whole genome shotgun (WGS) entry which is preliminary data.</text>
</comment>
<dbReference type="InterPro" id="IPR025377">
    <property type="entry name" value="DUF4367"/>
</dbReference>
<dbReference type="Proteomes" id="UP000019483">
    <property type="component" value="Unassembled WGS sequence"/>
</dbReference>
<evidence type="ECO:0000313" key="3">
    <source>
        <dbReference type="EMBL" id="ETA69180.1"/>
    </source>
</evidence>
<dbReference type="RefSeq" id="WP_023846312.1">
    <property type="nucleotide sequence ID" value="NZ_AZAJ01000001.1"/>
</dbReference>